<evidence type="ECO:0000313" key="3">
    <source>
        <dbReference type="Proteomes" id="UP001066276"/>
    </source>
</evidence>
<organism evidence="2 3">
    <name type="scientific">Pleurodeles waltl</name>
    <name type="common">Iberian ribbed newt</name>
    <dbReference type="NCBI Taxonomy" id="8319"/>
    <lineage>
        <taxon>Eukaryota</taxon>
        <taxon>Metazoa</taxon>
        <taxon>Chordata</taxon>
        <taxon>Craniata</taxon>
        <taxon>Vertebrata</taxon>
        <taxon>Euteleostomi</taxon>
        <taxon>Amphibia</taxon>
        <taxon>Batrachia</taxon>
        <taxon>Caudata</taxon>
        <taxon>Salamandroidea</taxon>
        <taxon>Salamandridae</taxon>
        <taxon>Pleurodelinae</taxon>
        <taxon>Pleurodeles</taxon>
    </lineage>
</organism>
<keyword evidence="3" id="KW-1185">Reference proteome</keyword>
<protein>
    <submittedName>
        <fullName evidence="2">Uncharacterized protein</fullName>
    </submittedName>
</protein>
<evidence type="ECO:0000313" key="2">
    <source>
        <dbReference type="EMBL" id="KAJ1213430.1"/>
    </source>
</evidence>
<evidence type="ECO:0000256" key="1">
    <source>
        <dbReference type="SAM" id="MobiDB-lite"/>
    </source>
</evidence>
<dbReference type="AlphaFoldDB" id="A0AAV7WKU0"/>
<dbReference type="Proteomes" id="UP001066276">
    <property type="component" value="Chromosome 1_1"/>
</dbReference>
<proteinExistence type="predicted"/>
<feature type="region of interest" description="Disordered" evidence="1">
    <location>
        <begin position="1"/>
        <end position="65"/>
    </location>
</feature>
<name>A0AAV7WKU0_PLEWA</name>
<comment type="caution">
    <text evidence="2">The sequence shown here is derived from an EMBL/GenBank/DDBJ whole genome shotgun (WGS) entry which is preliminary data.</text>
</comment>
<accession>A0AAV7WKU0</accession>
<dbReference type="EMBL" id="JANPWB010000001">
    <property type="protein sequence ID" value="KAJ1213430.1"/>
    <property type="molecule type" value="Genomic_DNA"/>
</dbReference>
<gene>
    <name evidence="2" type="ORF">NDU88_001067</name>
</gene>
<feature type="compositionally biased region" description="Basic and acidic residues" evidence="1">
    <location>
        <begin position="52"/>
        <end position="65"/>
    </location>
</feature>
<reference evidence="2" key="1">
    <citation type="journal article" date="2022" name="bioRxiv">
        <title>Sequencing and chromosome-scale assembly of the giantPleurodeles waltlgenome.</title>
        <authorList>
            <person name="Brown T."/>
            <person name="Elewa A."/>
            <person name="Iarovenko S."/>
            <person name="Subramanian E."/>
            <person name="Araus A.J."/>
            <person name="Petzold A."/>
            <person name="Susuki M."/>
            <person name="Suzuki K.-i.T."/>
            <person name="Hayashi T."/>
            <person name="Toyoda A."/>
            <person name="Oliveira C."/>
            <person name="Osipova E."/>
            <person name="Leigh N.D."/>
            <person name="Simon A."/>
            <person name="Yun M.H."/>
        </authorList>
    </citation>
    <scope>NUCLEOTIDE SEQUENCE</scope>
    <source>
        <strain evidence="2">20211129_DDA</strain>
        <tissue evidence="2">Liver</tissue>
    </source>
</reference>
<feature type="non-terminal residue" evidence="2">
    <location>
        <position position="65"/>
    </location>
</feature>
<sequence length="65" mass="6764">MGGAWGGRGLEDQKAELSSAEITAEVRLDWNKSGGGGRMAERTAEPGGTSGFKDRTGGEREPAAR</sequence>